<name>A0A918LIJ2_STRGD</name>
<reference evidence="2" key="1">
    <citation type="journal article" date="2014" name="Int. J. Syst. Evol. Microbiol.">
        <title>Complete genome sequence of Corynebacterium casei LMG S-19264T (=DSM 44701T), isolated from a smear-ripened cheese.</title>
        <authorList>
            <consortium name="US DOE Joint Genome Institute (JGI-PGF)"/>
            <person name="Walter F."/>
            <person name="Albersmeier A."/>
            <person name="Kalinowski J."/>
            <person name="Ruckert C."/>
        </authorList>
    </citation>
    <scope>NUCLEOTIDE SEQUENCE</scope>
    <source>
        <strain evidence="2">JCM 4234</strain>
    </source>
</reference>
<evidence type="ECO:0000256" key="1">
    <source>
        <dbReference type="SAM" id="MobiDB-lite"/>
    </source>
</evidence>
<gene>
    <name evidence="2" type="ORF">GCM10010238_47850</name>
</gene>
<keyword evidence="3" id="KW-1185">Reference proteome</keyword>
<dbReference type="Proteomes" id="UP000653493">
    <property type="component" value="Unassembled WGS sequence"/>
</dbReference>
<evidence type="ECO:0000313" key="2">
    <source>
        <dbReference type="EMBL" id="GGS52872.1"/>
    </source>
</evidence>
<comment type="caution">
    <text evidence="2">The sequence shown here is derived from an EMBL/GenBank/DDBJ whole genome shotgun (WGS) entry which is preliminary data.</text>
</comment>
<reference evidence="2" key="2">
    <citation type="submission" date="2020-09" db="EMBL/GenBank/DDBJ databases">
        <authorList>
            <person name="Sun Q."/>
            <person name="Ohkuma M."/>
        </authorList>
    </citation>
    <scope>NUCLEOTIDE SEQUENCE</scope>
    <source>
        <strain evidence="2">JCM 4234</strain>
    </source>
</reference>
<proteinExistence type="predicted"/>
<dbReference type="AlphaFoldDB" id="A0A918LIJ2"/>
<evidence type="ECO:0000313" key="3">
    <source>
        <dbReference type="Proteomes" id="UP000653493"/>
    </source>
</evidence>
<accession>A0A918LIJ2</accession>
<organism evidence="2 3">
    <name type="scientific">Streptomyces griseoviridis</name>
    <dbReference type="NCBI Taxonomy" id="45398"/>
    <lineage>
        <taxon>Bacteria</taxon>
        <taxon>Bacillati</taxon>
        <taxon>Actinomycetota</taxon>
        <taxon>Actinomycetes</taxon>
        <taxon>Kitasatosporales</taxon>
        <taxon>Streptomycetaceae</taxon>
        <taxon>Streptomyces</taxon>
    </lineage>
</organism>
<dbReference type="EMBL" id="BMSL01000016">
    <property type="protein sequence ID" value="GGS52872.1"/>
    <property type="molecule type" value="Genomic_DNA"/>
</dbReference>
<protein>
    <submittedName>
        <fullName evidence="2">Uncharacterized protein</fullName>
    </submittedName>
</protein>
<feature type="region of interest" description="Disordered" evidence="1">
    <location>
        <begin position="331"/>
        <end position="382"/>
    </location>
</feature>
<sequence>MTSPHPTPILVPLRVDALPVSGSVRKGNLWHRWMPAYSKAERFQDPLDMTYEDFDAEKEGVYLHWRLPGALRRGRTDPGGTPDFPTVPNRWLIVRRSETPGTAHGWVVESDHVAEDGTSPYLRYGDDGKPQATFIGRHTELKNKDSWSEPRPDTALFLTALGAGLTAFSMYQPYNEDVFSFHDRLTGIDRTQDHTLSYLVLGWYSHLAGDPLTPPPGSEATLDQLLHGLGWYLQAGRVDGQGSTLCSGTTLAVRWRTAAAPDTRGHDDQMPNAKAIDVGFGQTWADAKYALDNRFGAAHAGAAPERAWLNALNAFHHDTLEHLGEADGDLRTQEEQHRRGFSRSDGGSVWSHRATGGLEPDPTGGDATGGSPGPRHLHDPNDAQRDLDAALRRIDEARRNLFELWWLKGLKDNGYYTGDDFDDTVCRRHRERWEKALASATGAAQEARDRLSIVPSGAFAAPDQEFHEVSDPVVLLRGTKVTDPLTGDTALACRTGEHTLDELGDLKPESPMPGAWCADVLPVHNRSAMLRVLTEFSLLHRALTPAGPAATPPTTLQDHLDTRADEAAARGIRVWTLPWIPLYLEWTLQCQPLAYARDGTRYWSYDGTRFRLVEKHAATAAVGDAGVLSGKSLLTPLPQYAGSRTAEQHADNAPDPEQARAYRELARLLGEGDLLCQTLNGVNAFFRQQAPTAHLARGAAAAYSGNEAPKPTKTSQQHFTPVRAGQVRFLSLTLVDAFGRSVEIIGKNNHGIRAIHCSPATRLSSGYVHGGHDRATVAELPPRIAHGARLRFDILDPHADQPPSAFRPVLNPLCGWLLVNRVDHTLIVYHPDGTAFGQVQIHHQPSGPGDVVRTTVWRALPPRPPAETWTQARAVLPRRLVQLLDPFLAVPRTRTTDDFDDLLSLIDQQLSSLARSRYEHDNAAVLAGRPIAVVRAGLRLETNGTPPAGAKSSFGQAGALKLADHRWPVRLGTAELPEDGLVAYCDGDAADTLWAPQALWPVPPDTAYIRRVVDGDPDSQDPALLLRAGPADDSLTVRPYHCVTLLMDPWQGVRAVTDILPVTTLRLPEGQARPVLSHLKVPFALGPLLARAAPAEPGRPPEVVMPCPSGWTGTWQWTQPPRTSSGGTAWSVHGIAPAVPDTDLPPERAPARAGFLLNLTDRRRPLAGNREEAP</sequence>